<keyword evidence="4" id="KW-1185">Reference proteome</keyword>
<evidence type="ECO:0000313" key="3">
    <source>
        <dbReference type="EMBL" id="KAG6498358.1"/>
    </source>
</evidence>
<dbReference type="InterPro" id="IPR013083">
    <property type="entry name" value="Znf_RING/FYVE/PHD"/>
</dbReference>
<gene>
    <name evidence="3" type="ORF">ZIOFF_046270</name>
</gene>
<proteinExistence type="predicted"/>
<dbReference type="AlphaFoldDB" id="A0A8J5G899"/>
<dbReference type="EMBL" id="JACMSC010000012">
    <property type="protein sequence ID" value="KAG6498358.1"/>
    <property type="molecule type" value="Genomic_DNA"/>
</dbReference>
<evidence type="ECO:0000256" key="2">
    <source>
        <dbReference type="ARBA" id="ARBA00022833"/>
    </source>
</evidence>
<keyword evidence="1" id="KW-0479">Metal-binding</keyword>
<dbReference type="Gene3D" id="3.30.40.10">
    <property type="entry name" value="Zinc/RING finger domain, C3HC4 (zinc finger)"/>
    <property type="match status" value="1"/>
</dbReference>
<protein>
    <recommendedName>
        <fullName evidence="5">Zinc finger PHD-type domain-containing protein</fullName>
    </recommendedName>
</protein>
<reference evidence="3 4" key="1">
    <citation type="submission" date="2020-08" db="EMBL/GenBank/DDBJ databases">
        <title>Plant Genome Project.</title>
        <authorList>
            <person name="Zhang R.-G."/>
        </authorList>
    </citation>
    <scope>NUCLEOTIDE SEQUENCE [LARGE SCALE GENOMIC DNA]</scope>
    <source>
        <tissue evidence="3">Rhizome</tissue>
    </source>
</reference>
<dbReference type="Proteomes" id="UP000734854">
    <property type="component" value="Unassembled WGS sequence"/>
</dbReference>
<dbReference type="GO" id="GO:0008270">
    <property type="term" value="F:zinc ion binding"/>
    <property type="evidence" value="ECO:0007669"/>
    <property type="project" value="UniProtKB-KW"/>
</dbReference>
<dbReference type="SUPFAM" id="SSF57903">
    <property type="entry name" value="FYVE/PHD zinc finger"/>
    <property type="match status" value="1"/>
</dbReference>
<accession>A0A8J5G899</accession>
<keyword evidence="1" id="KW-0863">Zinc-finger</keyword>
<keyword evidence="2" id="KW-0862">Zinc</keyword>
<name>A0A8J5G899_ZINOF</name>
<sequence>MRCADCCAGRYDSFSLPNAYFCCSLLCPCLEAYLLLCYASSLSFEHYYECAVCDLGGNLLCCDSCPQTYYLECLSPPLKCADFHLLHFAIIGMSSEQASLFSQDLDEQCTQLHNIEKQNVNSWNDIQQVDPIWGCAHKRPLSRFKTNDVDPNPEVLKQGTVHSDCGSDRVLVDTLVLLLIKAEGIPRAPGMRPDELYVGWHLNMERNQQADGMVGMTRPPTKQDGMMR</sequence>
<evidence type="ECO:0008006" key="5">
    <source>
        <dbReference type="Google" id="ProtNLM"/>
    </source>
</evidence>
<evidence type="ECO:0000313" key="4">
    <source>
        <dbReference type="Proteomes" id="UP000734854"/>
    </source>
</evidence>
<dbReference type="InterPro" id="IPR011011">
    <property type="entry name" value="Znf_FYVE_PHD"/>
</dbReference>
<organism evidence="3 4">
    <name type="scientific">Zingiber officinale</name>
    <name type="common">Ginger</name>
    <name type="synonym">Amomum zingiber</name>
    <dbReference type="NCBI Taxonomy" id="94328"/>
    <lineage>
        <taxon>Eukaryota</taxon>
        <taxon>Viridiplantae</taxon>
        <taxon>Streptophyta</taxon>
        <taxon>Embryophyta</taxon>
        <taxon>Tracheophyta</taxon>
        <taxon>Spermatophyta</taxon>
        <taxon>Magnoliopsida</taxon>
        <taxon>Liliopsida</taxon>
        <taxon>Zingiberales</taxon>
        <taxon>Zingiberaceae</taxon>
        <taxon>Zingiber</taxon>
    </lineage>
</organism>
<comment type="caution">
    <text evidence="3">The sequence shown here is derived from an EMBL/GenBank/DDBJ whole genome shotgun (WGS) entry which is preliminary data.</text>
</comment>
<evidence type="ECO:0000256" key="1">
    <source>
        <dbReference type="ARBA" id="ARBA00022771"/>
    </source>
</evidence>